<evidence type="ECO:0000256" key="5">
    <source>
        <dbReference type="ARBA" id="ARBA00025730"/>
    </source>
</evidence>
<dbReference type="OMA" id="MSASHAH"/>
<dbReference type="CDD" id="cd07982">
    <property type="entry name" value="HFD_TAF10"/>
    <property type="match status" value="1"/>
</dbReference>
<dbReference type="STRING" id="425265.A8Q8E4"/>
<reference evidence="7 8" key="1">
    <citation type="journal article" date="2007" name="Proc. Natl. Acad. Sci. U.S.A.">
        <title>Dandruff-associated Malassezia genomes reveal convergent and divergent virulence traits shared with plant and human fungal pathogens.</title>
        <authorList>
            <person name="Xu J."/>
            <person name="Saunders C.W."/>
            <person name="Hu P."/>
            <person name="Grant R.A."/>
            <person name="Boekhout T."/>
            <person name="Kuramae E.E."/>
            <person name="Kronstad J.W."/>
            <person name="Deangelis Y.M."/>
            <person name="Reeder N.L."/>
            <person name="Johnstone K.R."/>
            <person name="Leland M."/>
            <person name="Fieno A.M."/>
            <person name="Begley W.M."/>
            <person name="Sun Y."/>
            <person name="Lacey M.P."/>
            <person name="Chaudhary T."/>
            <person name="Keough T."/>
            <person name="Chu L."/>
            <person name="Sears R."/>
            <person name="Yuan B."/>
            <person name="Dawson T.L.Jr."/>
        </authorList>
    </citation>
    <scope>NUCLEOTIDE SEQUENCE [LARGE SCALE GENOMIC DNA]</scope>
    <source>
        <strain evidence="8">ATCC MYA-4612 / CBS 7966</strain>
    </source>
</reference>
<keyword evidence="8" id="KW-1185">Reference proteome</keyword>
<keyword evidence="3" id="KW-0804">Transcription</keyword>
<dbReference type="RefSeq" id="XP_001729712.1">
    <property type="nucleotide sequence ID" value="XM_001729660.1"/>
</dbReference>
<evidence type="ECO:0000256" key="1">
    <source>
        <dbReference type="ARBA" id="ARBA00004123"/>
    </source>
</evidence>
<proteinExistence type="inferred from homology"/>
<dbReference type="GO" id="GO:0000124">
    <property type="term" value="C:SAGA complex"/>
    <property type="evidence" value="ECO:0007669"/>
    <property type="project" value="TreeGrafter"/>
</dbReference>
<dbReference type="AlphaFoldDB" id="A8Q8E4"/>
<dbReference type="InParanoid" id="A8Q8E4"/>
<dbReference type="OrthoDB" id="154356at2759"/>
<feature type="region of interest" description="Disordered" evidence="6">
    <location>
        <begin position="185"/>
        <end position="210"/>
    </location>
</feature>
<dbReference type="InterPro" id="IPR003923">
    <property type="entry name" value="TAF10"/>
</dbReference>
<dbReference type="PANTHER" id="PTHR21242:SF0">
    <property type="entry name" value="TRANSCRIPTION INITIATION FACTOR TFIID SUBUNIT 10"/>
    <property type="match status" value="1"/>
</dbReference>
<evidence type="ECO:0000256" key="3">
    <source>
        <dbReference type="ARBA" id="ARBA00023163"/>
    </source>
</evidence>
<comment type="subcellular location">
    <subcellularLocation>
        <location evidence="1">Nucleus</location>
    </subcellularLocation>
</comment>
<feature type="compositionally biased region" description="Basic and acidic residues" evidence="6">
    <location>
        <begin position="1"/>
        <end position="16"/>
    </location>
</feature>
<dbReference type="EMBL" id="AAYY01000011">
    <property type="protein sequence ID" value="EDP42498.1"/>
    <property type="molecule type" value="Genomic_DNA"/>
</dbReference>
<keyword evidence="2" id="KW-0805">Transcription regulation</keyword>
<dbReference type="SUPFAM" id="SSF54631">
    <property type="entry name" value="CBS-domain pair"/>
    <property type="match status" value="1"/>
</dbReference>
<evidence type="ECO:0000256" key="4">
    <source>
        <dbReference type="ARBA" id="ARBA00023242"/>
    </source>
</evidence>
<dbReference type="PANTHER" id="PTHR21242">
    <property type="entry name" value="TRANSCRIPTION INITIATION FACTOR TFIID SUBUNIT 10"/>
    <property type="match status" value="1"/>
</dbReference>
<evidence type="ECO:0000313" key="7">
    <source>
        <dbReference type="EMBL" id="EDP42498.1"/>
    </source>
</evidence>
<dbReference type="Proteomes" id="UP000008837">
    <property type="component" value="Unassembled WGS sequence"/>
</dbReference>
<keyword evidence="4" id="KW-0539">Nucleus</keyword>
<protein>
    <recommendedName>
        <fullName evidence="9">Transcription initiation factor TFIID subunit 10</fullName>
    </recommendedName>
</protein>
<dbReference type="GO" id="GO:0016251">
    <property type="term" value="F:RNA polymerase II general transcription initiation factor activity"/>
    <property type="evidence" value="ECO:0007669"/>
    <property type="project" value="TreeGrafter"/>
</dbReference>
<evidence type="ECO:0000256" key="6">
    <source>
        <dbReference type="SAM" id="MobiDB-lite"/>
    </source>
</evidence>
<dbReference type="Gene3D" id="3.10.580.10">
    <property type="entry name" value="CBS-domain"/>
    <property type="match status" value="1"/>
</dbReference>
<evidence type="ECO:0008006" key="9">
    <source>
        <dbReference type="Google" id="ProtNLM"/>
    </source>
</evidence>
<dbReference type="KEGG" id="mgl:MGL_3256"/>
<organism evidence="7 8">
    <name type="scientific">Malassezia globosa (strain ATCC MYA-4612 / CBS 7966)</name>
    <name type="common">Dandruff-associated fungus</name>
    <dbReference type="NCBI Taxonomy" id="425265"/>
    <lineage>
        <taxon>Eukaryota</taxon>
        <taxon>Fungi</taxon>
        <taxon>Dikarya</taxon>
        <taxon>Basidiomycota</taxon>
        <taxon>Ustilaginomycotina</taxon>
        <taxon>Malasseziomycetes</taxon>
        <taxon>Malasseziales</taxon>
        <taxon>Malasseziaceae</taxon>
        <taxon>Malassezia</taxon>
    </lineage>
</organism>
<dbReference type="GO" id="GO:0006367">
    <property type="term" value="P:transcription initiation at RNA polymerase II promoter"/>
    <property type="evidence" value="ECO:0007669"/>
    <property type="project" value="TreeGrafter"/>
</dbReference>
<feature type="region of interest" description="Disordered" evidence="6">
    <location>
        <begin position="1"/>
        <end position="42"/>
    </location>
</feature>
<evidence type="ECO:0000256" key="2">
    <source>
        <dbReference type="ARBA" id="ARBA00023015"/>
    </source>
</evidence>
<comment type="caution">
    <text evidence="7">The sequence shown here is derived from an EMBL/GenBank/DDBJ whole genome shotgun (WGS) entry which is preliminary data.</text>
</comment>
<dbReference type="VEuPathDB" id="FungiDB:MGL_3256"/>
<evidence type="ECO:0000313" key="8">
    <source>
        <dbReference type="Proteomes" id="UP000008837"/>
    </source>
</evidence>
<gene>
    <name evidence="7" type="ORF">MGL_3256</name>
</gene>
<dbReference type="PRINTS" id="PR01443">
    <property type="entry name" value="TFIID30KDSUB"/>
</dbReference>
<dbReference type="GeneID" id="5854018"/>
<dbReference type="Pfam" id="PF03540">
    <property type="entry name" value="TAF10"/>
    <property type="match status" value="1"/>
</dbReference>
<dbReference type="GO" id="GO:1990841">
    <property type="term" value="F:promoter-specific chromatin binding"/>
    <property type="evidence" value="ECO:0007669"/>
    <property type="project" value="TreeGrafter"/>
</dbReference>
<comment type="similarity">
    <text evidence="5">Belongs to the TAF10 family.</text>
</comment>
<sequence>MSASHAHEQRQDRPPMELEVSSNGREGSFAQIPLPSKRQHTREPLAVPKDTLEAWHEATVSSLSLLPVACVEPNATVRTALAASRAHRGQSVLIAEQGYLRGYVDLIDLVSHETQGSLDDLVQDIQHRFVPLSDGTFRVIHAGTRLAEVAVFLESAPLALVSDEAGTHITNVVERGDLMRYAETSGMHAPGGMEQETSMPNRNDEESRRDRSLVDVLRRLDGYAPLIPDEVTDYYLERAGFQCEDVRLKRLLALATEKFVADIASDAFQYARIRTNAGPARSSRPTRDRARTVLTMDDLSAALGEYGIDARRAETFR</sequence>
<dbReference type="GO" id="GO:0005669">
    <property type="term" value="C:transcription factor TFIID complex"/>
    <property type="evidence" value="ECO:0007669"/>
    <property type="project" value="TreeGrafter"/>
</dbReference>
<accession>A8Q8E4</accession>
<dbReference type="InterPro" id="IPR046342">
    <property type="entry name" value="CBS_dom_sf"/>
</dbReference>
<name>A8Q8E4_MALGO</name>